<dbReference type="Pfam" id="PF00676">
    <property type="entry name" value="E1_dh"/>
    <property type="match status" value="1"/>
</dbReference>
<evidence type="ECO:0000259" key="17">
    <source>
        <dbReference type="SMART" id="SM00861"/>
    </source>
</evidence>
<evidence type="ECO:0000256" key="10">
    <source>
        <dbReference type="ARBA" id="ARBA00023002"/>
    </source>
</evidence>
<keyword evidence="12" id="KW-0496">Mitochondrion</keyword>
<dbReference type="EC" id="1.2.4.2" evidence="5"/>
<proteinExistence type="inferred from homology"/>
<evidence type="ECO:0000256" key="7">
    <source>
        <dbReference type="ARBA" id="ARBA00022723"/>
    </source>
</evidence>
<evidence type="ECO:0000313" key="18">
    <source>
        <dbReference type="EMBL" id="CAE6261373.1"/>
    </source>
</evidence>
<dbReference type="GO" id="GO:0005759">
    <property type="term" value="C:mitochondrial matrix"/>
    <property type="evidence" value="ECO:0007669"/>
    <property type="project" value="UniProtKB-SubCell"/>
</dbReference>
<evidence type="ECO:0000256" key="5">
    <source>
        <dbReference type="ARBA" id="ARBA00012280"/>
    </source>
</evidence>
<keyword evidence="10" id="KW-0560">Oxidoreductase</keyword>
<dbReference type="InterPro" id="IPR011603">
    <property type="entry name" value="2oxoglutarate_DH_E1"/>
</dbReference>
<evidence type="ECO:0000256" key="6">
    <source>
        <dbReference type="ARBA" id="ARBA00022532"/>
    </source>
</evidence>
<dbReference type="Gene3D" id="1.20.120.980">
    <property type="entry name" value="Serine carboxypeptidase S28, SKS domain"/>
    <property type="match status" value="1"/>
</dbReference>
<evidence type="ECO:0000256" key="2">
    <source>
        <dbReference type="ARBA" id="ARBA00001964"/>
    </source>
</evidence>
<evidence type="ECO:0000256" key="3">
    <source>
        <dbReference type="ARBA" id="ARBA00004305"/>
    </source>
</evidence>
<evidence type="ECO:0000256" key="11">
    <source>
        <dbReference type="ARBA" id="ARBA00023052"/>
    </source>
</evidence>
<comment type="cofactor">
    <cofactor evidence="2">
        <name>thiamine diphosphate</name>
        <dbReference type="ChEBI" id="CHEBI:58937"/>
    </cofactor>
</comment>
<accession>A0A8S2B7U5</accession>
<keyword evidence="9" id="KW-0809">Transit peptide</keyword>
<dbReference type="Gene3D" id="1.10.287.1150">
    <property type="entry name" value="TPP helical domain"/>
    <property type="match status" value="1"/>
</dbReference>
<evidence type="ECO:0000256" key="16">
    <source>
        <dbReference type="ARBA" id="ARBA00051911"/>
    </source>
</evidence>
<dbReference type="EMBL" id="LR999458">
    <property type="protein sequence ID" value="CAE6261373.1"/>
    <property type="molecule type" value="Genomic_DNA"/>
</dbReference>
<dbReference type="NCBIfam" id="TIGR00239">
    <property type="entry name" value="2oxo_dh_E1"/>
    <property type="match status" value="1"/>
</dbReference>
<dbReference type="FunFam" id="3.40.50.11610:FF:000006">
    <property type="entry name" value="2-oxoglutarate dehydrogenase, mitochondrial"/>
    <property type="match status" value="1"/>
</dbReference>
<dbReference type="InterPro" id="IPR031717">
    <property type="entry name" value="ODO-1/KGD_C"/>
</dbReference>
<dbReference type="FunFam" id="3.40.50.12470:FF:000003">
    <property type="entry name" value="2-oxoglutarate dehydrogenase E1 component"/>
    <property type="match status" value="1"/>
</dbReference>
<dbReference type="Gene3D" id="3.40.50.970">
    <property type="match status" value="1"/>
</dbReference>
<organism evidence="18 19">
    <name type="scientific">Arabidopsis arenosa</name>
    <name type="common">Sand rock-cress</name>
    <name type="synonym">Cardaminopsis arenosa</name>
    <dbReference type="NCBI Taxonomy" id="38785"/>
    <lineage>
        <taxon>Eukaryota</taxon>
        <taxon>Viridiplantae</taxon>
        <taxon>Streptophyta</taxon>
        <taxon>Embryophyta</taxon>
        <taxon>Tracheophyta</taxon>
        <taxon>Spermatophyta</taxon>
        <taxon>Magnoliopsida</taxon>
        <taxon>eudicotyledons</taxon>
        <taxon>Gunneridae</taxon>
        <taxon>Pentapetalae</taxon>
        <taxon>rosids</taxon>
        <taxon>malvids</taxon>
        <taxon>Brassicales</taxon>
        <taxon>Brassicaceae</taxon>
        <taxon>Camelineae</taxon>
        <taxon>Arabidopsis</taxon>
    </lineage>
</organism>
<evidence type="ECO:0000256" key="13">
    <source>
        <dbReference type="ARBA" id="ARBA00037426"/>
    </source>
</evidence>
<evidence type="ECO:0000313" key="19">
    <source>
        <dbReference type="Proteomes" id="UP000682877"/>
    </source>
</evidence>
<name>A0A8S2B7U5_ARAAE</name>
<comment type="similarity">
    <text evidence="4">Belongs to the alpha-ketoglutarate dehydrogenase family.</text>
</comment>
<dbReference type="NCBIfam" id="NF008907">
    <property type="entry name" value="PRK12270.1"/>
    <property type="match status" value="1"/>
</dbReference>
<reference evidence="18" key="1">
    <citation type="submission" date="2021-01" db="EMBL/GenBank/DDBJ databases">
        <authorList>
            <person name="Bezrukov I."/>
        </authorList>
    </citation>
    <scope>NUCLEOTIDE SEQUENCE</scope>
</reference>
<evidence type="ECO:0000256" key="1">
    <source>
        <dbReference type="ARBA" id="ARBA00001946"/>
    </source>
</evidence>
<dbReference type="Pfam" id="PF16870">
    <property type="entry name" value="OxoGdeHyase_C"/>
    <property type="match status" value="1"/>
</dbReference>
<evidence type="ECO:0000256" key="12">
    <source>
        <dbReference type="ARBA" id="ARBA00023128"/>
    </source>
</evidence>
<dbReference type="PANTHER" id="PTHR23152">
    <property type="entry name" value="2-OXOGLUTARATE DEHYDROGENASE"/>
    <property type="match status" value="1"/>
</dbReference>
<dbReference type="Pfam" id="PF16078">
    <property type="entry name" value="2-oxogl_dehyd_N"/>
    <property type="match status" value="1"/>
</dbReference>
<keyword evidence="11" id="KW-0786">Thiamine pyrophosphate</keyword>
<comment type="catalytic activity">
    <reaction evidence="16">
        <text>N(6)-[(R)-lipoyl]-L-lysyl-[protein] + 2-oxoglutarate + H(+) = N(6)-[(R)-S(8)-succinyldihydrolipoyl]-L-lysyl-[protein] + CO2</text>
        <dbReference type="Rhea" id="RHEA:12188"/>
        <dbReference type="Rhea" id="RHEA-COMP:10474"/>
        <dbReference type="Rhea" id="RHEA-COMP:20092"/>
        <dbReference type="ChEBI" id="CHEBI:15378"/>
        <dbReference type="ChEBI" id="CHEBI:16526"/>
        <dbReference type="ChEBI" id="CHEBI:16810"/>
        <dbReference type="ChEBI" id="CHEBI:83099"/>
        <dbReference type="ChEBI" id="CHEBI:83120"/>
        <dbReference type="EC" id="1.2.4.2"/>
    </reaction>
</comment>
<evidence type="ECO:0000256" key="14">
    <source>
        <dbReference type="ARBA" id="ARBA00040267"/>
    </source>
</evidence>
<dbReference type="InterPro" id="IPR005475">
    <property type="entry name" value="Transketolase-like_Pyr-bd"/>
</dbReference>
<dbReference type="CDD" id="cd02016">
    <property type="entry name" value="TPP_E1_OGDC_like"/>
    <property type="match status" value="1"/>
</dbReference>
<keyword evidence="6" id="KW-0816">Tricarboxylic acid cycle</keyword>
<dbReference type="Gene3D" id="3.40.50.11610">
    <property type="entry name" value="Multifunctional 2-oxoglutarate metabolism enzyme, C-terminal domain"/>
    <property type="match status" value="1"/>
</dbReference>
<dbReference type="Gene3D" id="3.40.50.1820">
    <property type="entry name" value="alpha/beta hydrolase"/>
    <property type="match status" value="1"/>
</dbReference>
<feature type="domain" description="Transketolase-like pyrimidine-binding" evidence="17">
    <location>
        <begin position="639"/>
        <end position="852"/>
    </location>
</feature>
<keyword evidence="19" id="KW-1185">Reference proteome</keyword>
<evidence type="ECO:0000256" key="15">
    <source>
        <dbReference type="ARBA" id="ARBA00042984"/>
    </source>
</evidence>
<dbReference type="GO" id="GO:0045252">
    <property type="term" value="C:oxoglutarate dehydrogenase complex"/>
    <property type="evidence" value="ECO:0007669"/>
    <property type="project" value="TreeGrafter"/>
</dbReference>
<dbReference type="InterPro" id="IPR029058">
    <property type="entry name" value="AB_hydrolase_fold"/>
</dbReference>
<dbReference type="FunFam" id="1.20.120.980:FF:000001">
    <property type="entry name" value="Dipeptidyl peptidase 7"/>
    <property type="match status" value="1"/>
</dbReference>
<dbReference type="NCBIfam" id="NF006914">
    <property type="entry name" value="PRK09404.1"/>
    <property type="match status" value="1"/>
</dbReference>
<comment type="subcellular location">
    <subcellularLocation>
        <location evidence="3">Mitochondrion matrix</location>
    </subcellularLocation>
</comment>
<dbReference type="InterPro" id="IPR001017">
    <property type="entry name" value="DH_E1"/>
</dbReference>
<evidence type="ECO:0000256" key="8">
    <source>
        <dbReference type="ARBA" id="ARBA00022842"/>
    </source>
</evidence>
<dbReference type="Pfam" id="PF05577">
    <property type="entry name" value="Peptidase_S28"/>
    <property type="match status" value="1"/>
</dbReference>
<gene>
    <name evidence="18" type="ORF">AARE701A_LOCUS22465</name>
</gene>
<dbReference type="PANTHER" id="PTHR23152:SF30">
    <property type="entry name" value="OXOGLUTARATE DEHYDROGENASE (SUCCINYL-TRANSFERRING)"/>
    <property type="match status" value="1"/>
</dbReference>
<dbReference type="FunFam" id="1.10.287.1150:FF:000002">
    <property type="entry name" value="2-oxoglutarate dehydrogenase E1 component"/>
    <property type="match status" value="1"/>
</dbReference>
<keyword evidence="8" id="KW-0460">Magnesium</keyword>
<dbReference type="GO" id="GO:0030976">
    <property type="term" value="F:thiamine pyrophosphate binding"/>
    <property type="evidence" value="ECO:0007669"/>
    <property type="project" value="InterPro"/>
</dbReference>
<dbReference type="Gene3D" id="3.40.50.12470">
    <property type="match status" value="1"/>
</dbReference>
<dbReference type="GO" id="GO:0004591">
    <property type="term" value="F:oxoglutarate dehydrogenase (succinyl-transferring) activity"/>
    <property type="evidence" value="ECO:0007669"/>
    <property type="project" value="UniProtKB-EC"/>
</dbReference>
<dbReference type="InterPro" id="IPR042269">
    <property type="entry name" value="Ser_carbopepase_S28_SKS"/>
</dbReference>
<dbReference type="InterPro" id="IPR029061">
    <property type="entry name" value="THDP-binding"/>
</dbReference>
<dbReference type="GO" id="GO:0006099">
    <property type="term" value="P:tricarboxylic acid cycle"/>
    <property type="evidence" value="ECO:0007669"/>
    <property type="project" value="UniProtKB-KW"/>
</dbReference>
<dbReference type="InterPro" id="IPR032106">
    <property type="entry name" value="2-oxogl_dehyd_N"/>
</dbReference>
<sequence length="1561" mass="177478">MVWFRTGSSVAKLAIRRTLSQSRCGSYATRTRVLPCQTRCFHSTILKSKAESAAPVPRPVPLSKLTDSFLDGTSSVYLEELQRAWEADPYSVDESWDNFFRNFVGQAATSPGISGQTIQESMRLLLLVRAYQVNGHMKAKLDPLGLEEREIPEDLTPGLYGFTEADLDREFFLGVWRMSGFLSENRPVQTLRAILSRLEQAYCGTIGYEYMHIADRDKCNWLRDKIETPTPRQYNSERRVVIYDRLTWSTQFENFLASKWTTAKRFGLEGAESLIPGMKEMFDRSADLGVENIVIGMPHRGRLNVLGNVVRKPLRQIFSEFSGGTRPVDEVGLYTGTGDVKYHLGTSYDRPTRGGKHLHLSLVANPSHLEAVDPVVMGKTRAKQYYTKDENRTKNMGILIHGDGSFAGQGVVYETLHLSALPNYCTGGTVHIVVNNQVAFTTDPREGRSSQYCTDVAKALSAPIFHVNADDIEAVVHACELAAEWRQTFHSDVVVDLVCYRRFGHNEIDEPSFTQPKMYKVIRNHPSSLQIYQEKLLQSGQVTQEDIDKIQKKVSSILNEEFKASKDYIPQKRDWLASHWTGFKSPEQISRIRNTGVKPEILKNVGKAISTFPENFKPHRGVKRVYEQRAQMIESGEGIDWGLGEALAFATLVVEGNHVRLSGQDVERGTFSHRHSVLHDQETGEEYCPLDHLTMNQDPEMFTVSNSSLSEFGVLGFELGYSMENPNSLVLWEAQFGDFANGAQVMFDQFISSGEAKWLRQTGLVVLLPHGYDGQGPEHSSGRLERFLQMSDDNPYVIPEMDPTLRKQIQECNWQVVNVTTPANYFHVLRRQIHRDFRKPLIVMSPKNLLRHKQCVSNLSEFDDVKGHPGFDKQGTRFKRLIKDQSGHSDLEEGIRRLVLCSGKVYYELDEERKKSETNDVAICRVEQLCPFPYDLIQRELKRYPNAEIVWCQEEPMNMGGYQYIALRLCTAMKALQRGNFNDIKYVGRLPSAATATGFYQLHVKEQTDLVKKALQPDPITPYCISLDSCNLVVGEKKLSKLRVMANHFCLLLIFTFVFVITLSSPLNGLSLSSSKLLPRFPRYTFQNRGRIQQFRGDRNEYRYETKFFSQQLDHFSFADLPKFPQRYLINSDYWLGASALGPIFLYCGNEGDIEWFATNSGFIWDIAPKFGALLVFPEHRYYGESMPYGSMEEAYKNATTLSYLTTEQALADFAVFVTDLKRNLSAEACPVVLFGGSYGGMLAAWMRLKYPHIAIGALASSAPILQFEDIVPPETFYNIASDDFKRESSSCFNTIKDSWDAIIAEGQKENGLLQLTKTFHFCRVLNSTDDLSDWLDSAYSYLAMVDYPYPADFMMPLPGNPIREVCRKIDGAHSDASILDRIYAGISVYYNYTGNVDCFKLDDDPHGLDGWNWQACTEMVMPMSSNQENSMFPAYDFNYSSYKEECWNTFRVNPRPKWVTTEFGGHDIETTLKLFGSNIIFSNGLLDPWSGGSVLKNLSDTIVALVTKEGAHHLDLRPSTAEDPKWLVDQREAEIRLIQGWIETYRLEKEAKVSLLKRSW</sequence>
<dbReference type="InterPro" id="IPR042179">
    <property type="entry name" value="KGD_C_sf"/>
</dbReference>
<dbReference type="SUPFAM" id="SSF52518">
    <property type="entry name" value="Thiamin diphosphate-binding fold (THDP-binding)"/>
    <property type="match status" value="2"/>
</dbReference>
<dbReference type="GO" id="GO:0070008">
    <property type="term" value="F:serine-type exopeptidase activity"/>
    <property type="evidence" value="ECO:0007669"/>
    <property type="project" value="InterPro"/>
</dbReference>
<comment type="function">
    <text evidence="13">The 2-oxoglutarate dehydrogenase complex catalyzes the overall conversion of 2-oxoglutarate to succinyl-CoA and CO(2). It contains multiple copies of three enzymatic components: 2-oxoglutarate dehydrogenase (E1), dihydrolipoamide succinyltransferase (E2) and lipoamide dehydrogenase (E3).</text>
</comment>
<keyword evidence="7" id="KW-0479">Metal-binding</keyword>
<comment type="cofactor">
    <cofactor evidence="1">
        <name>Mg(2+)</name>
        <dbReference type="ChEBI" id="CHEBI:18420"/>
    </cofactor>
</comment>
<dbReference type="GO" id="GO:0046872">
    <property type="term" value="F:metal ion binding"/>
    <property type="evidence" value="ECO:0007669"/>
    <property type="project" value="UniProtKB-KW"/>
</dbReference>
<evidence type="ECO:0000256" key="4">
    <source>
        <dbReference type="ARBA" id="ARBA00006936"/>
    </source>
</evidence>
<protein>
    <recommendedName>
        <fullName evidence="14">2-oxoglutarate dehydrogenase, mitochondrial</fullName>
        <ecNumber evidence="5">1.2.4.2</ecNumber>
    </recommendedName>
    <alternativeName>
        <fullName evidence="15">2-oxoglutarate dehydrogenase complex component E1</fullName>
    </alternativeName>
</protein>
<dbReference type="SMART" id="SM00861">
    <property type="entry name" value="Transket_pyr"/>
    <property type="match status" value="1"/>
</dbReference>
<dbReference type="InterPro" id="IPR008758">
    <property type="entry name" value="Peptidase_S28"/>
</dbReference>
<evidence type="ECO:0000256" key="9">
    <source>
        <dbReference type="ARBA" id="ARBA00022946"/>
    </source>
</evidence>
<dbReference type="Proteomes" id="UP000682877">
    <property type="component" value="Chromosome 8"/>
</dbReference>
<dbReference type="SUPFAM" id="SSF53474">
    <property type="entry name" value="alpha/beta-Hydrolases"/>
    <property type="match status" value="1"/>
</dbReference>
<dbReference type="Pfam" id="PF02779">
    <property type="entry name" value="Transket_pyr"/>
    <property type="match status" value="1"/>
</dbReference>
<dbReference type="GO" id="GO:0006508">
    <property type="term" value="P:proteolysis"/>
    <property type="evidence" value="ECO:0007669"/>
    <property type="project" value="InterPro"/>
</dbReference>
<dbReference type="FunFam" id="3.40.50.970:FF:000002">
    <property type="entry name" value="2-oxoglutarate dehydrogenase, E1 component"/>
    <property type="match status" value="1"/>
</dbReference>